<dbReference type="GO" id="GO:0005886">
    <property type="term" value="C:plasma membrane"/>
    <property type="evidence" value="ECO:0007669"/>
    <property type="project" value="TreeGrafter"/>
</dbReference>
<feature type="domain" description="Multidrug resistance protein MdtA-like barrel-sandwich hybrid" evidence="5">
    <location>
        <begin position="82"/>
        <end position="225"/>
    </location>
</feature>
<keyword evidence="3" id="KW-0175">Coiled coil</keyword>
<dbReference type="EMBL" id="AZRA01000079">
    <property type="protein sequence ID" value="KDB51450.1"/>
    <property type="molecule type" value="Genomic_DNA"/>
</dbReference>
<dbReference type="InterPro" id="IPR006143">
    <property type="entry name" value="RND_pump_MFP"/>
</dbReference>
<evidence type="ECO:0000259" key="7">
    <source>
        <dbReference type="Pfam" id="PF25967"/>
    </source>
</evidence>
<keyword evidence="9" id="KW-1185">Reference proteome</keyword>
<evidence type="ECO:0000256" key="3">
    <source>
        <dbReference type="SAM" id="Coils"/>
    </source>
</evidence>
<dbReference type="GO" id="GO:0046677">
    <property type="term" value="P:response to antibiotic"/>
    <property type="evidence" value="ECO:0007669"/>
    <property type="project" value="TreeGrafter"/>
</dbReference>
<feature type="coiled-coil region" evidence="3">
    <location>
        <begin position="123"/>
        <end position="150"/>
    </location>
</feature>
<evidence type="ECO:0000256" key="2">
    <source>
        <dbReference type="ARBA" id="ARBA00009477"/>
    </source>
</evidence>
<dbReference type="STRING" id="34103.SAMN05421778_11414"/>
<dbReference type="FunFam" id="2.40.420.20:FF:000001">
    <property type="entry name" value="Efflux RND transporter periplasmic adaptor subunit"/>
    <property type="match status" value="1"/>
</dbReference>
<dbReference type="InterPro" id="IPR058624">
    <property type="entry name" value="MdtA-like_HH"/>
</dbReference>
<comment type="subcellular location">
    <subcellularLocation>
        <location evidence="1">Cell envelope</location>
    </subcellularLocation>
</comment>
<dbReference type="SUPFAM" id="SSF111369">
    <property type="entry name" value="HlyD-like secretion proteins"/>
    <property type="match status" value="1"/>
</dbReference>
<evidence type="ECO:0000259" key="5">
    <source>
        <dbReference type="Pfam" id="PF25917"/>
    </source>
</evidence>
<evidence type="ECO:0000259" key="4">
    <source>
        <dbReference type="Pfam" id="PF25876"/>
    </source>
</evidence>
<dbReference type="Gene3D" id="1.10.287.470">
    <property type="entry name" value="Helix hairpin bin"/>
    <property type="match status" value="1"/>
</dbReference>
<dbReference type="GO" id="GO:0022857">
    <property type="term" value="F:transmembrane transporter activity"/>
    <property type="evidence" value="ECO:0007669"/>
    <property type="project" value="InterPro"/>
</dbReference>
<comment type="caution">
    <text evidence="8">The sequence shown here is derived from an EMBL/GenBank/DDBJ whole genome shotgun (WGS) entry which is preliminary data.</text>
</comment>
<dbReference type="PANTHER" id="PTHR30158:SF3">
    <property type="entry name" value="MULTIDRUG EFFLUX PUMP SUBUNIT ACRA-RELATED"/>
    <property type="match status" value="1"/>
</dbReference>
<feature type="domain" description="Multidrug resistance protein MdtA-like beta-barrel" evidence="6">
    <location>
        <begin position="229"/>
        <end position="316"/>
    </location>
</feature>
<dbReference type="Gene3D" id="2.40.420.20">
    <property type="match status" value="1"/>
</dbReference>
<evidence type="ECO:0000259" key="6">
    <source>
        <dbReference type="Pfam" id="PF25944"/>
    </source>
</evidence>
<dbReference type="InterPro" id="IPR058625">
    <property type="entry name" value="MdtA-like_BSH"/>
</dbReference>
<gene>
    <name evidence="8" type="ORF">X805_29700</name>
</gene>
<dbReference type="GO" id="GO:0030313">
    <property type="term" value="C:cell envelope"/>
    <property type="evidence" value="ECO:0007669"/>
    <property type="project" value="UniProtKB-SubCell"/>
</dbReference>
<dbReference type="eggNOG" id="COG0845">
    <property type="taxonomic scope" value="Bacteria"/>
</dbReference>
<feature type="domain" description="Multidrug resistance protein MdtA-like C-terminal permuted SH3" evidence="7">
    <location>
        <begin position="324"/>
        <end position="384"/>
    </location>
</feature>
<evidence type="ECO:0000256" key="1">
    <source>
        <dbReference type="ARBA" id="ARBA00004196"/>
    </source>
</evidence>
<accession>A0A059KJ97</accession>
<evidence type="ECO:0000313" key="9">
    <source>
        <dbReference type="Proteomes" id="UP000026714"/>
    </source>
</evidence>
<sequence length="415" mass="42554">MNAFPEMNSRPRRSVGGARMAATLSVAVLAAVLTACGGGSGDKPAAAGGGAAPPPPAVGVLTVKAEPVAIDTELSGRLEAWRTAQVRARVAGVVGKRLFTEGSEVKAGQALFQLDDAPYRAALDSALAAQTKAEANLAQAQANLARNESLAAAKAISQTEWIGYQTALKQAQADVATAKAAVTTARLNVDYAQVRAPISGTIGRALVTEGALVGQGEVTQLALIQQTDPMYVNFTQSAAEVLRLRRAVESGQLGQGGGRGAEVRLVLDDGSEHPQPGRLLFSDLSVDATSGQVTLRAEVPNPKGTLLPGLFVRVRTAQAEAPRAMLLPQQAVTRGSAGDTVLVVGEGNLPAPRPVKIGGSRGASWVVLDGLKEGERVIVDGFQKMRPKSPVTPVPWTPVAGAAAVAAAPASAASR</sequence>
<comment type="similarity">
    <text evidence="2">Belongs to the membrane fusion protein (MFP) (TC 8.A.1) family.</text>
</comment>
<dbReference type="Gene3D" id="2.40.30.170">
    <property type="match status" value="1"/>
</dbReference>
<reference evidence="8 9" key="1">
    <citation type="journal article" date="2014" name="FEMS Microbiol. Ecol.">
        <title>Sphaerotilus natans encrusted with nanoball-shaped Fe(III) oxide minerals formed by nitrate-reducing mixotrophic Fe(II) oxidation.</title>
        <authorList>
            <person name="Park S."/>
            <person name="Kim D.H."/>
            <person name="Lee J.H."/>
            <person name="Hur H.G."/>
        </authorList>
    </citation>
    <scope>NUCLEOTIDE SEQUENCE [LARGE SCALE GENOMIC DNA]</scope>
    <source>
        <strain evidence="8 9">DSM 6575</strain>
    </source>
</reference>
<dbReference type="Pfam" id="PF25944">
    <property type="entry name" value="Beta-barrel_RND"/>
    <property type="match status" value="1"/>
</dbReference>
<dbReference type="RefSeq" id="WP_037483549.1">
    <property type="nucleotide sequence ID" value="NZ_AZRA01000079.1"/>
</dbReference>
<name>A0A059KJ97_9BURK</name>
<feature type="domain" description="Multidrug resistance protein MdtA-like alpha-helical hairpin" evidence="4">
    <location>
        <begin position="123"/>
        <end position="192"/>
    </location>
</feature>
<dbReference type="Proteomes" id="UP000026714">
    <property type="component" value="Unassembled WGS sequence"/>
</dbReference>
<dbReference type="InterPro" id="IPR058626">
    <property type="entry name" value="MdtA-like_b-barrel"/>
</dbReference>
<dbReference type="Pfam" id="PF25876">
    <property type="entry name" value="HH_MFP_RND"/>
    <property type="match status" value="1"/>
</dbReference>
<dbReference type="PANTHER" id="PTHR30158">
    <property type="entry name" value="ACRA/E-RELATED COMPONENT OF DRUG EFFLUX TRANSPORTER"/>
    <property type="match status" value="1"/>
</dbReference>
<organism evidence="8 9">
    <name type="scientific">Sphaerotilus natans subsp. natans DSM 6575</name>
    <dbReference type="NCBI Taxonomy" id="1286631"/>
    <lineage>
        <taxon>Bacteria</taxon>
        <taxon>Pseudomonadati</taxon>
        <taxon>Pseudomonadota</taxon>
        <taxon>Betaproteobacteria</taxon>
        <taxon>Burkholderiales</taxon>
        <taxon>Sphaerotilaceae</taxon>
        <taxon>Sphaerotilus</taxon>
    </lineage>
</organism>
<proteinExistence type="inferred from homology"/>
<dbReference type="AlphaFoldDB" id="A0A059KJ97"/>
<dbReference type="Gene3D" id="2.40.50.100">
    <property type="match status" value="1"/>
</dbReference>
<dbReference type="Pfam" id="PF25917">
    <property type="entry name" value="BSH_RND"/>
    <property type="match status" value="1"/>
</dbReference>
<protein>
    <submittedName>
        <fullName evidence="8">RND family efflux transporter MFP subunit</fullName>
    </submittedName>
</protein>
<evidence type="ECO:0000313" key="8">
    <source>
        <dbReference type="EMBL" id="KDB51450.1"/>
    </source>
</evidence>
<dbReference type="Pfam" id="PF25967">
    <property type="entry name" value="RND-MFP_C"/>
    <property type="match status" value="1"/>
</dbReference>
<dbReference type="NCBIfam" id="TIGR01730">
    <property type="entry name" value="RND_mfp"/>
    <property type="match status" value="1"/>
</dbReference>
<dbReference type="PATRIC" id="fig|1286631.3.peg.2903"/>
<dbReference type="InterPro" id="IPR058627">
    <property type="entry name" value="MdtA-like_C"/>
</dbReference>